<dbReference type="Gene3D" id="1.10.10.10">
    <property type="entry name" value="Winged helix-like DNA-binding domain superfamily/Winged helix DNA-binding domain"/>
    <property type="match status" value="1"/>
</dbReference>
<evidence type="ECO:0000313" key="5">
    <source>
        <dbReference type="Proteomes" id="UP001230426"/>
    </source>
</evidence>
<dbReference type="Pfam" id="PF00196">
    <property type="entry name" value="GerE"/>
    <property type="match status" value="1"/>
</dbReference>
<dbReference type="SUPFAM" id="SSF48452">
    <property type="entry name" value="TPR-like"/>
    <property type="match status" value="2"/>
</dbReference>
<dbReference type="SUPFAM" id="SSF46894">
    <property type="entry name" value="C-terminal effector domain of the bipartite response regulators"/>
    <property type="match status" value="1"/>
</dbReference>
<dbReference type="RefSeq" id="WP_306867916.1">
    <property type="nucleotide sequence ID" value="NZ_JAUSRB010000002.1"/>
</dbReference>
<dbReference type="InterPro" id="IPR036388">
    <property type="entry name" value="WH-like_DNA-bd_sf"/>
</dbReference>
<dbReference type="PRINTS" id="PR00038">
    <property type="entry name" value="HTHLUXR"/>
</dbReference>
<keyword evidence="1" id="KW-0547">Nucleotide-binding</keyword>
<dbReference type="InterPro" id="IPR011990">
    <property type="entry name" value="TPR-like_helical_dom_sf"/>
</dbReference>
<name>A0ABT9REI0_9ACTN</name>
<proteinExistence type="predicted"/>
<dbReference type="CDD" id="cd06170">
    <property type="entry name" value="LuxR_C_like"/>
    <property type="match status" value="1"/>
</dbReference>
<dbReference type="Gene3D" id="1.25.40.10">
    <property type="entry name" value="Tetratricopeptide repeat domain"/>
    <property type="match status" value="1"/>
</dbReference>
<reference evidence="4 5" key="1">
    <citation type="submission" date="2023-07" db="EMBL/GenBank/DDBJ databases">
        <title>Sequencing the genomes of 1000 actinobacteria strains.</title>
        <authorList>
            <person name="Klenk H.-P."/>
        </authorList>
    </citation>
    <scope>NUCLEOTIDE SEQUENCE [LARGE SCALE GENOMIC DNA]</scope>
    <source>
        <strain evidence="4 5">DSM 44109</strain>
    </source>
</reference>
<dbReference type="PANTHER" id="PTHR16305:SF35">
    <property type="entry name" value="TRANSCRIPTIONAL ACTIVATOR DOMAIN"/>
    <property type="match status" value="1"/>
</dbReference>
<dbReference type="EMBL" id="JAUSRB010000002">
    <property type="protein sequence ID" value="MDP9866795.1"/>
    <property type="molecule type" value="Genomic_DNA"/>
</dbReference>
<keyword evidence="4" id="KW-0238">DNA-binding</keyword>
<feature type="domain" description="HTH luxR-type" evidence="3">
    <location>
        <begin position="787"/>
        <end position="852"/>
    </location>
</feature>
<dbReference type="InterPro" id="IPR041664">
    <property type="entry name" value="AAA_16"/>
</dbReference>
<dbReference type="Proteomes" id="UP001230426">
    <property type="component" value="Unassembled WGS sequence"/>
</dbReference>
<dbReference type="InterPro" id="IPR016032">
    <property type="entry name" value="Sig_transdc_resp-reg_C-effctor"/>
</dbReference>
<dbReference type="PROSITE" id="PS00622">
    <property type="entry name" value="HTH_LUXR_1"/>
    <property type="match status" value="1"/>
</dbReference>
<dbReference type="Pfam" id="PF13191">
    <property type="entry name" value="AAA_16"/>
    <property type="match status" value="1"/>
</dbReference>
<evidence type="ECO:0000256" key="2">
    <source>
        <dbReference type="ARBA" id="ARBA00022840"/>
    </source>
</evidence>
<keyword evidence="2" id="KW-0067">ATP-binding</keyword>
<dbReference type="SMART" id="SM00421">
    <property type="entry name" value="HTH_LUXR"/>
    <property type="match status" value="1"/>
</dbReference>
<dbReference type="GO" id="GO:0003677">
    <property type="term" value="F:DNA binding"/>
    <property type="evidence" value="ECO:0007669"/>
    <property type="project" value="UniProtKB-KW"/>
</dbReference>
<dbReference type="SMART" id="SM00382">
    <property type="entry name" value="AAA"/>
    <property type="match status" value="1"/>
</dbReference>
<dbReference type="InterPro" id="IPR000792">
    <property type="entry name" value="Tscrpt_reg_LuxR_C"/>
</dbReference>
<dbReference type="Gene3D" id="3.40.50.300">
    <property type="entry name" value="P-loop containing nucleotide triphosphate hydrolases"/>
    <property type="match status" value="1"/>
</dbReference>
<protein>
    <submittedName>
        <fullName evidence="4">DNA-binding CsgD family transcriptional regulator/tetratricopeptide (TPR) repeat protein</fullName>
    </submittedName>
</protein>
<evidence type="ECO:0000313" key="4">
    <source>
        <dbReference type="EMBL" id="MDP9866795.1"/>
    </source>
</evidence>
<gene>
    <name evidence="4" type="ORF">J2S55_006061</name>
</gene>
<comment type="caution">
    <text evidence="4">The sequence shown here is derived from an EMBL/GenBank/DDBJ whole genome shotgun (WGS) entry which is preliminary data.</text>
</comment>
<evidence type="ECO:0000256" key="1">
    <source>
        <dbReference type="ARBA" id="ARBA00022741"/>
    </source>
</evidence>
<accession>A0ABT9REI0</accession>
<keyword evidence="5" id="KW-1185">Reference proteome</keyword>
<dbReference type="PROSITE" id="PS50043">
    <property type="entry name" value="HTH_LUXR_2"/>
    <property type="match status" value="1"/>
</dbReference>
<dbReference type="InterPro" id="IPR003593">
    <property type="entry name" value="AAA+_ATPase"/>
</dbReference>
<dbReference type="InterPro" id="IPR027417">
    <property type="entry name" value="P-loop_NTPase"/>
</dbReference>
<dbReference type="PANTHER" id="PTHR16305">
    <property type="entry name" value="TESTICULAR SOLUBLE ADENYLYL CYCLASE"/>
    <property type="match status" value="1"/>
</dbReference>
<sequence length="856" mass="91312">MELLEREDALAVLAECRREHGRVALVSGEAGIGKTALVTAFAAQVDGGVLWGGCDALRTPRPLGPLRDIARAAGGELARAMAAESVRYDRYGAFLDVLAAGRTVVIEDAHWADEATLDLLAFAGRRVGGTAGLLIITYRDDELGSHHPLLGVLGRLAGERSTRRIPLRPLSAAAVAHLAEPYGMDPREVHARTAGNPFFVTEVLGEPGPVVPVTVRDAVLARAARLDADARAVLDAVAVIPDHAELSLFDGFGGGDARTAIDACVRAGMLVGEGTGVRFRHELARLSIEQTIAPARRGTLHAVVLAWLAARPGSDPARLAYHAEEAGNGPAVLVHAPAAAERAAAAGAHRQAADHYTQALRFVLDPPSGQSAGLSLRERAELLERHADACARVDRDTAAIESSGVALELWQRIGDTDRQAALLARRSHYLWISGRTHAANDSVRTALAMIDPDRPGPALAAASTWSAALLMLARDIPGAIEVGTQAIALAEQVGDTTLLARALNTVGSAQWFADPEQAEPALLRSLEVARRAGDDAAAGGAMANLGAGAGEIRHYDLAECWLRECIAWCEQRGLDRDHRYATAWLGRVLFERGRWTQAADLLTASPPGRMAGSRIVTLTVLGRIRVRRGEPDGAAALEEAWELAVPTMDLQRLWPVAAGRAEAAYLIGRTADIPALVAETYGHAVRLGHRWAAGELGYWLHHAGMDTAGGDSPYALETTGDWRGAERAWEQLGCPYEAAVARAASPDAADLVSALDRLQRLGARPMAELIAQRLRALGVDRRPRRATFAHPAGLTSRELDVLALLREGLRNADIAARLHIADKTVDHHVSAILAKLGVRNRQEAARWKDGEAPRQS</sequence>
<evidence type="ECO:0000259" key="3">
    <source>
        <dbReference type="PROSITE" id="PS50043"/>
    </source>
</evidence>
<organism evidence="4 5">
    <name type="scientific">Streptosporangium brasiliense</name>
    <dbReference type="NCBI Taxonomy" id="47480"/>
    <lineage>
        <taxon>Bacteria</taxon>
        <taxon>Bacillati</taxon>
        <taxon>Actinomycetota</taxon>
        <taxon>Actinomycetes</taxon>
        <taxon>Streptosporangiales</taxon>
        <taxon>Streptosporangiaceae</taxon>
        <taxon>Streptosporangium</taxon>
    </lineage>
</organism>
<dbReference type="SUPFAM" id="SSF52540">
    <property type="entry name" value="P-loop containing nucleoside triphosphate hydrolases"/>
    <property type="match status" value="1"/>
</dbReference>